<dbReference type="GO" id="GO:0008483">
    <property type="term" value="F:transaminase activity"/>
    <property type="evidence" value="ECO:0007669"/>
    <property type="project" value="UniProtKB-KW"/>
</dbReference>
<gene>
    <name evidence="5" type="primary">pseC</name>
    <name evidence="5" type="ORF">ES674_02965</name>
</gene>
<evidence type="ECO:0000313" key="5">
    <source>
        <dbReference type="EMBL" id="TYB78754.1"/>
    </source>
</evidence>
<dbReference type="Gene3D" id="3.40.640.10">
    <property type="entry name" value="Type I PLP-dependent aspartate aminotransferase-like (Major domain)"/>
    <property type="match status" value="1"/>
</dbReference>
<dbReference type="EC" id="2.6.1.92" evidence="5"/>
<dbReference type="Gene3D" id="3.90.1150.10">
    <property type="entry name" value="Aspartate Aminotransferase, domain 1"/>
    <property type="match status" value="1"/>
</dbReference>
<evidence type="ECO:0000256" key="3">
    <source>
        <dbReference type="PIRSR" id="PIRSR000390-2"/>
    </source>
</evidence>
<dbReference type="InterPro" id="IPR015422">
    <property type="entry name" value="PyrdxlP-dep_Trfase_small"/>
</dbReference>
<protein>
    <submittedName>
        <fullName evidence="5">UDP-4-amino-4, 6-dideoxy-N-acetyl-beta-L-altrosamine transaminase</fullName>
        <ecNumber evidence="5">2.6.1.92</ecNumber>
    </submittedName>
</protein>
<dbReference type="AlphaFoldDB" id="A0A5D0RDY1"/>
<keyword evidence="5" id="KW-0032">Aminotransferase</keyword>
<feature type="modified residue" description="N6-(pyridoxal phosphate)lysine" evidence="3">
    <location>
        <position position="194"/>
    </location>
</feature>
<evidence type="ECO:0000256" key="1">
    <source>
        <dbReference type="ARBA" id="ARBA00037999"/>
    </source>
</evidence>
<dbReference type="CDD" id="cd00616">
    <property type="entry name" value="AHBA_syn"/>
    <property type="match status" value="1"/>
</dbReference>
<dbReference type="InterPro" id="IPR000653">
    <property type="entry name" value="DegT/StrS_aminotransferase"/>
</dbReference>
<keyword evidence="3 4" id="KW-0663">Pyridoxal phosphate</keyword>
<dbReference type="EMBL" id="VSKK01000001">
    <property type="protein sequence ID" value="TYB78754.1"/>
    <property type="molecule type" value="Genomic_DNA"/>
</dbReference>
<dbReference type="NCBIfam" id="TIGR03588">
    <property type="entry name" value="PseC"/>
    <property type="match status" value="1"/>
</dbReference>
<dbReference type="InterPro" id="IPR015421">
    <property type="entry name" value="PyrdxlP-dep_Trfase_major"/>
</dbReference>
<organism evidence="5 6">
    <name type="scientific">Bizionia myxarmorum</name>
    <dbReference type="NCBI Taxonomy" id="291186"/>
    <lineage>
        <taxon>Bacteria</taxon>
        <taxon>Pseudomonadati</taxon>
        <taxon>Bacteroidota</taxon>
        <taxon>Flavobacteriia</taxon>
        <taxon>Flavobacteriales</taxon>
        <taxon>Flavobacteriaceae</taxon>
        <taxon>Bizionia</taxon>
    </lineage>
</organism>
<dbReference type="PANTHER" id="PTHR30244:SF34">
    <property type="entry name" value="DTDP-4-AMINO-4,6-DIDEOXYGALACTOSE TRANSAMINASE"/>
    <property type="match status" value="1"/>
</dbReference>
<keyword evidence="5" id="KW-0808">Transferase</keyword>
<accession>A0A5D0RDY1</accession>
<dbReference type="Pfam" id="PF01041">
    <property type="entry name" value="DegT_DnrJ_EryC1"/>
    <property type="match status" value="1"/>
</dbReference>
<evidence type="ECO:0000313" key="6">
    <source>
        <dbReference type="Proteomes" id="UP000323720"/>
    </source>
</evidence>
<evidence type="ECO:0000256" key="4">
    <source>
        <dbReference type="RuleBase" id="RU004508"/>
    </source>
</evidence>
<dbReference type="GO" id="GO:0030170">
    <property type="term" value="F:pyridoxal phosphate binding"/>
    <property type="evidence" value="ECO:0007669"/>
    <property type="project" value="TreeGrafter"/>
</dbReference>
<comment type="caution">
    <text evidence="5">The sequence shown here is derived from an EMBL/GenBank/DDBJ whole genome shotgun (WGS) entry which is preliminary data.</text>
</comment>
<feature type="active site" description="Proton acceptor" evidence="2">
    <location>
        <position position="194"/>
    </location>
</feature>
<name>A0A5D0RDY1_9FLAO</name>
<keyword evidence="6" id="KW-1185">Reference proteome</keyword>
<dbReference type="OrthoDB" id="9810913at2"/>
<evidence type="ECO:0000256" key="2">
    <source>
        <dbReference type="PIRSR" id="PIRSR000390-1"/>
    </source>
</evidence>
<dbReference type="SUPFAM" id="SSF53383">
    <property type="entry name" value="PLP-dependent transferases"/>
    <property type="match status" value="1"/>
</dbReference>
<comment type="similarity">
    <text evidence="1 4">Belongs to the DegT/DnrJ/EryC1 family.</text>
</comment>
<sequence>MRNAIPYGRQNIEQDDIDAVVKTLTADFLTQGPKVKEFEDKFAAYNGAKYAVAVNNATSGLHLAVLALGLKEGERVITTPITFVASANCVRYAGGEVWFADIDPDTYLLSLESTKKLIESKPKGFFKGIIPVDFAGLPVDLEAFKSLAQEHDLWIIEDACHAPGSYFKDSKGETQMCGNGAYADIGIFSFHPVKHIACGEGGMLTTNSEELFKKLSLLRTHGITKENMAEDHGGWFYEMQELGYNYRLTDIQSALGITQLAKNKVGVARRNVIAKKYKKAFIGKIKFQSLPEGNLNAHHLFVIEVEDRKGLYDFLRTQNIFAQIHYIPVHTMPYYKEIGYDTAHLTCAENYYSKCISLPMYPSLTDEEQDFVIEKVTSFING</sequence>
<dbReference type="InterPro" id="IPR020026">
    <property type="entry name" value="PseC"/>
</dbReference>
<proteinExistence type="inferred from homology"/>
<dbReference type="PIRSF" id="PIRSF000390">
    <property type="entry name" value="PLP_StrS"/>
    <property type="match status" value="1"/>
</dbReference>
<dbReference type="RefSeq" id="WP_148402491.1">
    <property type="nucleotide sequence ID" value="NZ_VSKK01000001.1"/>
</dbReference>
<dbReference type="PANTHER" id="PTHR30244">
    <property type="entry name" value="TRANSAMINASE"/>
    <property type="match status" value="1"/>
</dbReference>
<dbReference type="Proteomes" id="UP000323720">
    <property type="component" value="Unassembled WGS sequence"/>
</dbReference>
<dbReference type="InterPro" id="IPR015424">
    <property type="entry name" value="PyrdxlP-dep_Trfase"/>
</dbReference>
<reference evidence="5 6" key="1">
    <citation type="submission" date="2019-08" db="EMBL/GenBank/DDBJ databases">
        <title>Genomes of Antarctic Bizionia species.</title>
        <authorList>
            <person name="Bowman J.P."/>
        </authorList>
    </citation>
    <scope>NUCLEOTIDE SEQUENCE [LARGE SCALE GENOMIC DNA]</scope>
    <source>
        <strain evidence="5 6">ADA-4</strain>
    </source>
</reference>
<dbReference type="GO" id="GO:0000271">
    <property type="term" value="P:polysaccharide biosynthetic process"/>
    <property type="evidence" value="ECO:0007669"/>
    <property type="project" value="TreeGrafter"/>
</dbReference>